<gene>
    <name evidence="4" type="primary">LOC108740605</name>
</gene>
<organism evidence="3 4">
    <name type="scientific">Agrilus planipennis</name>
    <name type="common">Emerald ash borer</name>
    <name type="synonym">Agrilus marcopoli</name>
    <dbReference type="NCBI Taxonomy" id="224129"/>
    <lineage>
        <taxon>Eukaryota</taxon>
        <taxon>Metazoa</taxon>
        <taxon>Ecdysozoa</taxon>
        <taxon>Arthropoda</taxon>
        <taxon>Hexapoda</taxon>
        <taxon>Insecta</taxon>
        <taxon>Pterygota</taxon>
        <taxon>Neoptera</taxon>
        <taxon>Endopterygota</taxon>
        <taxon>Coleoptera</taxon>
        <taxon>Polyphaga</taxon>
        <taxon>Elateriformia</taxon>
        <taxon>Buprestoidea</taxon>
        <taxon>Buprestidae</taxon>
        <taxon>Agrilinae</taxon>
        <taxon>Agrilus</taxon>
    </lineage>
</organism>
<dbReference type="GeneID" id="108740605"/>
<feature type="compositionally biased region" description="Basic residues" evidence="2">
    <location>
        <begin position="253"/>
        <end position="262"/>
    </location>
</feature>
<feature type="compositionally biased region" description="Polar residues" evidence="2">
    <location>
        <begin position="140"/>
        <end position="150"/>
    </location>
</feature>
<keyword evidence="1" id="KW-0175">Coiled coil</keyword>
<feature type="region of interest" description="Disordered" evidence="2">
    <location>
        <begin position="140"/>
        <end position="164"/>
    </location>
</feature>
<dbReference type="InParanoid" id="A0A1W4XDH1"/>
<evidence type="ECO:0000256" key="1">
    <source>
        <dbReference type="SAM" id="Coils"/>
    </source>
</evidence>
<dbReference type="KEGG" id="apln:108740605"/>
<name>A0A1W4XDH1_AGRPL</name>
<dbReference type="RefSeq" id="XP_018330478.1">
    <property type="nucleotide sequence ID" value="XM_018474976.2"/>
</dbReference>
<feature type="coiled-coil region" evidence="1">
    <location>
        <begin position="40"/>
        <end position="81"/>
    </location>
</feature>
<proteinExistence type="predicted"/>
<feature type="coiled-coil region" evidence="1">
    <location>
        <begin position="627"/>
        <end position="700"/>
    </location>
</feature>
<evidence type="ECO:0000313" key="3">
    <source>
        <dbReference type="Proteomes" id="UP000192223"/>
    </source>
</evidence>
<feature type="region of interest" description="Disordered" evidence="2">
    <location>
        <begin position="217"/>
        <end position="277"/>
    </location>
</feature>
<dbReference type="OrthoDB" id="76453at2759"/>
<feature type="compositionally biased region" description="Polar residues" evidence="2">
    <location>
        <begin position="263"/>
        <end position="277"/>
    </location>
</feature>
<evidence type="ECO:0000256" key="2">
    <source>
        <dbReference type="SAM" id="MobiDB-lite"/>
    </source>
</evidence>
<reference evidence="4" key="1">
    <citation type="submission" date="2025-08" db="UniProtKB">
        <authorList>
            <consortium name="RefSeq"/>
        </authorList>
    </citation>
    <scope>IDENTIFICATION</scope>
    <source>
        <tissue evidence="4">Entire body</tissue>
    </source>
</reference>
<dbReference type="Proteomes" id="UP000192223">
    <property type="component" value="Unplaced"/>
</dbReference>
<sequence>MSAEYFTIEEIRDPSKYYEGYCVSKKTRTPEERYFGVDEIEEITTTSKKSQERLHEIEEQLVQAEDKCNKLKNQLDFMKRIYQQGDFRNKVPQSQSFDEAEKSITDSVNRLSELHSHIHEVEPEPVPLVYRRDASVEANIQNSATHGTQKSVKRGTRSDASEDTSIERIHDIHKKRPSVVSIKSKKFKKVYKNKLIKPKESSTSVISSNIQVLGSTVMNNDNKKNITKSGTSQTKTRSKPPPTQAKTVDSRKSTRPTRRIIRSKTTMSSKTQILNSSSKSQNLVELFHNSAVKESDSEGSTTCIKQTRTCQTVPPLDIEVNQTQSYNNDGQEDCKDDGNNYVEPATPRVHSNESCIVKRYELPTIASKMKQVDKNYWRSFDVRSIPFCPAKSTSPSHNIGLNIQQVMSIMKTRQPLSGISPTLAHNIGLAAGKLNNSPLSTLMTTLSSRIGCGKAQCPMMKDTINYHKLCELAKELPDEIMGDTFMDAGQGDARNTGNAMYMAASEGSHYPETCWTIDSSRNSRCTCLPQKTAEFNSSLPLQKFHSTATYESIDSSNQRHYYPASQQPAWSYDSSRMRQIMTAQGYTVAPSMQCQYVQQQQQQQQNASDANVPSSLQGKEKSLKAVLQNLHDEFEIMNREYEDFADKIDKNEVENIEEAREQLDNMEKGLNNKEEEIQIVMALYKEVLALKEQVRKLKQRSTATVVSYYPPKIPGVKDQNAIIHLTKLLKQIQSYQRYYYLRKSL</sequence>
<dbReference type="AlphaFoldDB" id="A0A1W4XDH1"/>
<evidence type="ECO:0000313" key="4">
    <source>
        <dbReference type="RefSeq" id="XP_018330478.1"/>
    </source>
</evidence>
<protein>
    <submittedName>
        <fullName evidence="4">Uncharacterized protein LOC108740605</fullName>
    </submittedName>
</protein>
<accession>A0A1W4XDH1</accession>
<keyword evidence="3" id="KW-1185">Reference proteome</keyword>